<dbReference type="AlphaFoldDB" id="A0A1R2BJH8"/>
<comment type="caution">
    <text evidence="2">The sequence shown here is derived from an EMBL/GenBank/DDBJ whole genome shotgun (WGS) entry which is preliminary data.</text>
</comment>
<feature type="transmembrane region" description="Helical" evidence="1">
    <location>
        <begin position="16"/>
        <end position="35"/>
    </location>
</feature>
<accession>A0A1R2BJH8</accession>
<keyword evidence="1" id="KW-0472">Membrane</keyword>
<dbReference type="EMBL" id="MPUH01000603">
    <property type="protein sequence ID" value="OMJ76933.1"/>
    <property type="molecule type" value="Genomic_DNA"/>
</dbReference>
<keyword evidence="1" id="KW-0812">Transmembrane</keyword>
<name>A0A1R2BJH8_9CILI</name>
<reference evidence="2 3" key="1">
    <citation type="submission" date="2016-11" db="EMBL/GenBank/DDBJ databases">
        <title>The macronuclear genome of Stentor coeruleus: a giant cell with tiny introns.</title>
        <authorList>
            <person name="Slabodnick M."/>
            <person name="Ruby J.G."/>
            <person name="Reiff S.B."/>
            <person name="Swart E.C."/>
            <person name="Gosai S."/>
            <person name="Prabakaran S."/>
            <person name="Witkowska E."/>
            <person name="Larue G.E."/>
            <person name="Fisher S."/>
            <person name="Freeman R.M."/>
            <person name="Gunawardena J."/>
            <person name="Chu W."/>
            <person name="Stover N.A."/>
            <person name="Gregory B.D."/>
            <person name="Nowacki M."/>
            <person name="Derisi J."/>
            <person name="Roy S.W."/>
            <person name="Marshall W.F."/>
            <person name="Sood P."/>
        </authorList>
    </citation>
    <scope>NUCLEOTIDE SEQUENCE [LARGE SCALE GENOMIC DNA]</scope>
    <source>
        <strain evidence="2">WM001</strain>
    </source>
</reference>
<evidence type="ECO:0000313" key="3">
    <source>
        <dbReference type="Proteomes" id="UP000187209"/>
    </source>
</evidence>
<sequence length="151" mass="17306">MTEKQGKCVEISKNQAIYAGVYTFAFVGFPVLIYSNQTLFKKFCDFHTRLLNLNAKSPGQVVGLSLVMSIIYTSFLCPIYYNGLLRILGLSKITDVHGMIQASAEKTYKKYPKMHQIDEKLIFQLDKTFGIEANQTKKYIDDYFGNKFTKK</sequence>
<protein>
    <submittedName>
        <fullName evidence="2">Uncharacterized protein</fullName>
    </submittedName>
</protein>
<evidence type="ECO:0000313" key="2">
    <source>
        <dbReference type="EMBL" id="OMJ76933.1"/>
    </source>
</evidence>
<dbReference type="Proteomes" id="UP000187209">
    <property type="component" value="Unassembled WGS sequence"/>
</dbReference>
<proteinExistence type="predicted"/>
<gene>
    <name evidence="2" type="ORF">SteCoe_23603</name>
</gene>
<feature type="transmembrane region" description="Helical" evidence="1">
    <location>
        <begin position="61"/>
        <end position="81"/>
    </location>
</feature>
<keyword evidence="3" id="KW-1185">Reference proteome</keyword>
<organism evidence="2 3">
    <name type="scientific">Stentor coeruleus</name>
    <dbReference type="NCBI Taxonomy" id="5963"/>
    <lineage>
        <taxon>Eukaryota</taxon>
        <taxon>Sar</taxon>
        <taxon>Alveolata</taxon>
        <taxon>Ciliophora</taxon>
        <taxon>Postciliodesmatophora</taxon>
        <taxon>Heterotrichea</taxon>
        <taxon>Heterotrichida</taxon>
        <taxon>Stentoridae</taxon>
        <taxon>Stentor</taxon>
    </lineage>
</organism>
<evidence type="ECO:0000256" key="1">
    <source>
        <dbReference type="SAM" id="Phobius"/>
    </source>
</evidence>
<keyword evidence="1" id="KW-1133">Transmembrane helix</keyword>
<dbReference type="OrthoDB" id="322507at2759"/>